<keyword evidence="2" id="KW-0057">Aromatic amino acid biosynthesis</keyword>
<evidence type="ECO:0000256" key="1">
    <source>
        <dbReference type="ARBA" id="ARBA00022605"/>
    </source>
</evidence>
<dbReference type="PANTHER" id="PTHR33563">
    <property type="match status" value="1"/>
</dbReference>
<protein>
    <submittedName>
        <fullName evidence="5">3-dehydroquinate synthase II</fullName>
    </submittedName>
</protein>
<accession>A0A1C4WT51</accession>
<dbReference type="GO" id="GO:0003856">
    <property type="term" value="F:3-dehydroquinate synthase activity"/>
    <property type="evidence" value="ECO:0007669"/>
    <property type="project" value="InterPro"/>
</dbReference>
<dbReference type="Pfam" id="PF26558">
    <property type="entry name" value="DHQS_2nd"/>
    <property type="match status" value="1"/>
</dbReference>
<dbReference type="RefSeq" id="WP_077937595.1">
    <property type="nucleotide sequence ID" value="NZ_CBDREH010000017.1"/>
</dbReference>
<reference evidence="5 6" key="1">
    <citation type="submission" date="2016-06" db="EMBL/GenBank/DDBJ databases">
        <authorList>
            <person name="Kjaerup R.B."/>
            <person name="Dalgaard T.S."/>
            <person name="Juul-Madsen H.R."/>
        </authorList>
    </citation>
    <scope>NUCLEOTIDE SEQUENCE [LARGE SCALE GENOMIC DNA]</scope>
    <source>
        <strain evidence="5 6">DSM 45626</strain>
    </source>
</reference>
<dbReference type="PANTHER" id="PTHR33563:SF1">
    <property type="entry name" value="3-DEHYDROQUINATE SYNTHASE"/>
    <property type="match status" value="1"/>
</dbReference>
<dbReference type="Pfam" id="PF01959">
    <property type="entry name" value="DHQS"/>
    <property type="match status" value="1"/>
</dbReference>
<sequence>MSDSDALIPLWCDLSHLREGLPDMVAAVVQAPVRGVMVPPDAVPDTALPDRVEVAVLVTEPAQLDKLDPARSLTVIAADHATLAAVPHGGRWRRGRWIDVTDAETMQEAVAALGHVDVLLVSFADETNIPLELIVAEAQSQRTTVVKRVHNSVDALVTRGVLQHGPDAMLLRVSTPGEVVRLARELLERRTEQLDLVEAEVTAVRSIGMGMRGCVDTTDLFEPDEGILVGSTSSGGLLVCAEVHYLPYMNLRPFRVNAGAVHSYVWTPAGRTAYITDLSAGEQVLAVNTAGRARPVLVGRIKTEMRPLRLIECRIGDSTINTIVQDDWHVRLFDAAGAVTNCTAIAVGDRMLAISAVPGRHVGIPVSESIKEN</sequence>
<keyword evidence="1" id="KW-0028">Amino-acid biosynthesis</keyword>
<evidence type="ECO:0000313" key="6">
    <source>
        <dbReference type="Proteomes" id="UP000199375"/>
    </source>
</evidence>
<evidence type="ECO:0000259" key="4">
    <source>
        <dbReference type="Pfam" id="PF26558"/>
    </source>
</evidence>
<dbReference type="Proteomes" id="UP000199375">
    <property type="component" value="Unassembled WGS sequence"/>
</dbReference>
<dbReference type="GO" id="GO:0016491">
    <property type="term" value="F:oxidoreductase activity"/>
    <property type="evidence" value="ECO:0007669"/>
    <property type="project" value="InterPro"/>
</dbReference>
<gene>
    <name evidence="5" type="ORF">GA0070558_11836</name>
</gene>
<dbReference type="InterPro" id="IPR056179">
    <property type="entry name" value="DHQS_C"/>
</dbReference>
<feature type="domain" description="3-dehydroquinate synthase N-terminal" evidence="3">
    <location>
        <begin position="57"/>
        <end position="183"/>
    </location>
</feature>
<organism evidence="5 6">
    <name type="scientific">Micromonospora haikouensis</name>
    <dbReference type="NCBI Taxonomy" id="686309"/>
    <lineage>
        <taxon>Bacteria</taxon>
        <taxon>Bacillati</taxon>
        <taxon>Actinomycetota</taxon>
        <taxon>Actinomycetes</taxon>
        <taxon>Micromonosporales</taxon>
        <taxon>Micromonosporaceae</taxon>
        <taxon>Micromonospora</taxon>
    </lineage>
</organism>
<feature type="domain" description="3-dehydroquinate synthase C-terminal" evidence="4">
    <location>
        <begin position="199"/>
        <end position="372"/>
    </location>
</feature>
<dbReference type="InterPro" id="IPR030960">
    <property type="entry name" value="DHQS/DOIS_N"/>
</dbReference>
<evidence type="ECO:0000256" key="2">
    <source>
        <dbReference type="ARBA" id="ARBA00023141"/>
    </source>
</evidence>
<dbReference type="GO" id="GO:0009073">
    <property type="term" value="P:aromatic amino acid family biosynthetic process"/>
    <property type="evidence" value="ECO:0007669"/>
    <property type="project" value="UniProtKB-KW"/>
</dbReference>
<dbReference type="AlphaFoldDB" id="A0A1C4WT51"/>
<dbReference type="EMBL" id="FMCW01000018">
    <property type="protein sequence ID" value="SCE99349.1"/>
    <property type="molecule type" value="Genomic_DNA"/>
</dbReference>
<dbReference type="GO" id="GO:0008652">
    <property type="term" value="P:amino acid biosynthetic process"/>
    <property type="evidence" value="ECO:0007669"/>
    <property type="project" value="UniProtKB-KW"/>
</dbReference>
<dbReference type="InterPro" id="IPR002812">
    <property type="entry name" value="DHQS"/>
</dbReference>
<evidence type="ECO:0000313" key="5">
    <source>
        <dbReference type="EMBL" id="SCE99349.1"/>
    </source>
</evidence>
<proteinExistence type="predicted"/>
<name>A0A1C4WT51_9ACTN</name>
<evidence type="ECO:0000259" key="3">
    <source>
        <dbReference type="Pfam" id="PF01959"/>
    </source>
</evidence>